<feature type="chain" id="PRO_5027113078" description="Beta-lactamase-related domain-containing protein" evidence="2">
    <location>
        <begin position="29"/>
        <end position="539"/>
    </location>
</feature>
<dbReference type="InterPro" id="IPR012338">
    <property type="entry name" value="Beta-lactam/transpept-like"/>
</dbReference>
<dbReference type="PANTHER" id="PTHR46825">
    <property type="entry name" value="D-ALANYL-D-ALANINE-CARBOXYPEPTIDASE/ENDOPEPTIDASE AMPH"/>
    <property type="match status" value="1"/>
</dbReference>
<keyword evidence="1" id="KW-0472">Membrane</keyword>
<feature type="domain" description="Beta-lactamase-related" evidence="3">
    <location>
        <begin position="58"/>
        <end position="384"/>
    </location>
</feature>
<dbReference type="InterPro" id="IPR001466">
    <property type="entry name" value="Beta-lactam-related"/>
</dbReference>
<gene>
    <name evidence="4" type="ORF">AVDCRST_MAG77-2887</name>
</gene>
<evidence type="ECO:0000313" key="4">
    <source>
        <dbReference type="EMBL" id="CAA9266810.1"/>
    </source>
</evidence>
<reference evidence="4" key="1">
    <citation type="submission" date="2020-02" db="EMBL/GenBank/DDBJ databases">
        <authorList>
            <person name="Meier V. D."/>
        </authorList>
    </citation>
    <scope>NUCLEOTIDE SEQUENCE</scope>
    <source>
        <strain evidence="4">AVDCRST_MAG77</strain>
    </source>
</reference>
<protein>
    <recommendedName>
        <fullName evidence="3">Beta-lactamase-related domain-containing protein</fullName>
    </recommendedName>
</protein>
<dbReference type="Gene3D" id="3.40.710.10">
    <property type="entry name" value="DD-peptidase/beta-lactamase superfamily"/>
    <property type="match status" value="1"/>
</dbReference>
<dbReference type="EMBL" id="CADCTC010000169">
    <property type="protein sequence ID" value="CAA9266810.1"/>
    <property type="molecule type" value="Genomic_DNA"/>
</dbReference>
<organism evidence="4">
    <name type="scientific">uncultured Chloroflexota bacterium</name>
    <dbReference type="NCBI Taxonomy" id="166587"/>
    <lineage>
        <taxon>Bacteria</taxon>
        <taxon>Bacillati</taxon>
        <taxon>Chloroflexota</taxon>
        <taxon>environmental samples</taxon>
    </lineage>
</organism>
<name>A0A6J4J2W1_9CHLR</name>
<evidence type="ECO:0000256" key="2">
    <source>
        <dbReference type="SAM" id="SignalP"/>
    </source>
</evidence>
<feature type="signal peptide" evidence="2">
    <location>
        <begin position="1"/>
        <end position="28"/>
    </location>
</feature>
<accession>A0A6J4J2W1</accession>
<feature type="transmembrane region" description="Helical" evidence="1">
    <location>
        <begin position="450"/>
        <end position="474"/>
    </location>
</feature>
<proteinExistence type="predicted"/>
<dbReference type="InterPro" id="IPR050491">
    <property type="entry name" value="AmpC-like"/>
</dbReference>
<feature type="transmembrane region" description="Helical" evidence="1">
    <location>
        <begin position="494"/>
        <end position="518"/>
    </location>
</feature>
<keyword evidence="1" id="KW-0812">Transmembrane</keyword>
<keyword evidence="2" id="KW-0732">Signal</keyword>
<dbReference type="Pfam" id="PF00144">
    <property type="entry name" value="Beta-lactamase"/>
    <property type="match status" value="1"/>
</dbReference>
<feature type="transmembrane region" description="Helical" evidence="1">
    <location>
        <begin position="411"/>
        <end position="429"/>
    </location>
</feature>
<keyword evidence="1" id="KW-1133">Transmembrane helix</keyword>
<evidence type="ECO:0000256" key="1">
    <source>
        <dbReference type="SAM" id="Phobius"/>
    </source>
</evidence>
<dbReference type="SUPFAM" id="SSF56601">
    <property type="entry name" value="beta-lactamase/transpeptidase-like"/>
    <property type="match status" value="1"/>
</dbReference>
<dbReference type="AlphaFoldDB" id="A0A6J4J2W1"/>
<dbReference type="PANTHER" id="PTHR46825:SF9">
    <property type="entry name" value="BETA-LACTAMASE-RELATED DOMAIN-CONTAINING PROTEIN"/>
    <property type="match status" value="1"/>
</dbReference>
<evidence type="ECO:0000259" key="3">
    <source>
        <dbReference type="Pfam" id="PF00144"/>
    </source>
</evidence>
<sequence>MTTPGRFVRAGALLALLALVLQAFVAPAAAGSMAADPAVERAVERAVEDATEPDFGAIDRYVEAERRAQRIPGMTLAVVQGDRIVHLRGFGAADASGREVTPQTPFLIGSLAKSFTALAVMQLVEAGRLELDAPVQRYLPWFRVADAEASAAITLRHLLHQTSGLSGVVGNAWITNGDADDGALERRVRALRSAALARPVGAAYEYSNANYAVLGLVVQTVSGTTYERYIRAQIFAPLGMRRSFASEAEARPHGMARGHRYWFGVPRQADLPRGRGTTPAGYLVASAEDMARYLIAHLNGGRLDGAAVLSPAGIAALHRPAVEAGHPDASYAMGWSVVRDGDTTVVGHTGEALDFRATMALLPDRGLGYVLMMNADTGMGRGRMAAVTEGVHGLLLGREAAPTPSDAAQRALVFGALAAVVAVQLGGMARSVRTLRRRAAGPGRRPRGRWAVAGAIGLPLVLNAAWAALVLVALPRGLGASVGLLLLQLPDAGVVLVASGTLAAAWAAVRTGLVLVLARPTDSAARGTRQAAGRAPLPA</sequence>